<dbReference type="EMBL" id="CP165625">
    <property type="protein sequence ID" value="XDU96485.1"/>
    <property type="molecule type" value="Genomic_DNA"/>
</dbReference>
<sequence length="203" mass="23953">MKLKIITTIFYILFFCSCNQHFERLSEKNAENEVLLQKIIPNNNVKYWQVEHFPNYKTEELDFEILFSKGNTENISIPKNEFNLNGFFSGCHPSLCVYRITYLENDQWKIIQSEKELKTFIDKIDNVYEAYLIGKINEYDIDQNSEEGNGFVKQNDGYKLKMMKYNNCPESKESFTLSINKNGNIENIKSNGFYLKTTDCIVY</sequence>
<dbReference type="AlphaFoldDB" id="A0AB39W4F9"/>
<organism evidence="1">
    <name type="scientific">Flavobacterium sp. WC2409</name>
    <dbReference type="NCBI Taxonomy" id="3234139"/>
    <lineage>
        <taxon>Bacteria</taxon>
        <taxon>Pseudomonadati</taxon>
        <taxon>Bacteroidota</taxon>
        <taxon>Flavobacteriia</taxon>
        <taxon>Flavobacteriales</taxon>
        <taxon>Flavobacteriaceae</taxon>
        <taxon>Flavobacterium</taxon>
    </lineage>
</organism>
<accession>A0AB39W4F9</accession>
<evidence type="ECO:0008006" key="2">
    <source>
        <dbReference type="Google" id="ProtNLM"/>
    </source>
</evidence>
<name>A0AB39W4F9_9FLAO</name>
<evidence type="ECO:0000313" key="1">
    <source>
        <dbReference type="EMBL" id="XDU96485.1"/>
    </source>
</evidence>
<dbReference type="PROSITE" id="PS51257">
    <property type="entry name" value="PROKAR_LIPOPROTEIN"/>
    <property type="match status" value="1"/>
</dbReference>
<proteinExistence type="predicted"/>
<dbReference type="RefSeq" id="WP_369753645.1">
    <property type="nucleotide sequence ID" value="NZ_CP165625.1"/>
</dbReference>
<gene>
    <name evidence="1" type="ORF">AB3G34_05085</name>
</gene>
<protein>
    <recommendedName>
        <fullName evidence="2">Lipoprotein</fullName>
    </recommendedName>
</protein>
<reference evidence="1" key="1">
    <citation type="submission" date="2024-07" db="EMBL/GenBank/DDBJ databases">
        <authorList>
            <person name="Biller S.J."/>
        </authorList>
    </citation>
    <scope>NUCLEOTIDE SEQUENCE</scope>
    <source>
        <strain evidence="1">WC2409</strain>
    </source>
</reference>